<feature type="domain" description="Thioredoxin-like fold" evidence="3">
    <location>
        <begin position="75"/>
        <end position="165"/>
    </location>
</feature>
<protein>
    <recommendedName>
        <fullName evidence="3">Thioredoxin-like fold domain-containing protein</fullName>
    </recommendedName>
</protein>
<proteinExistence type="predicted"/>
<dbReference type="PANTHER" id="PTHR46388:SF2">
    <property type="entry name" value="NHL REPEAT-CONTAINING PROTEIN 2"/>
    <property type="match status" value="1"/>
</dbReference>
<dbReference type="InterPro" id="IPR001258">
    <property type="entry name" value="NHL_repeat"/>
</dbReference>
<dbReference type="InterPro" id="IPR012336">
    <property type="entry name" value="Thioredoxin-like_fold"/>
</dbReference>
<dbReference type="SUPFAM" id="SSF101898">
    <property type="entry name" value="NHL repeat"/>
    <property type="match status" value="1"/>
</dbReference>
<keyword evidence="5" id="KW-1185">Reference proteome</keyword>
<sequence length="701" mass="80526">MEVLRYNLFDKLISILRNSPDSELENEVISYLDSLKNFVDLALLKEHSKKLHKLSDLEWLNSSKTISLDNDFKQKLVLIDFWTYCCINCMHVIPLLNQIKMEYDQIVTLGCHSAKFTNEKSKINILNALKRHLIKHPVALDMNLEIWNSLGIMCWPTILVINPQGLIIAEFIGEVHANSIKKFLRICSKYYDSSLNKLPIDFGHHNFDNLFLNSTSNILSFPTKLIMKNDENVLFISDSGNNRVLGVDIERNIIKYEISGKKQIENSEFFECILSWPQGLVYDSDLKTLFIADTFSNLIRAINFEEKKASVLCGVDIKLSNSLGTYDLKGGRKGLEQEISSPWDLELINISNSKVLLIACAGTHQIWLYSFENKKVLDVNSKHLVWWKNLRIEWDVLICIAGNGNERNKNNFYPLQASFAQPSGLSVDEKRENLFIADSESSCIRLINLSDGRVKGFIGGDNLDPDNLFAYGDKDGKSHEAKLQHPLDVKFLKDYNSDKSYLIVADSYNNCLKKIDIKSQYCHKLIVKNGLGLNEPNGLCVDEKNNRIWVADTNNNSIKYLKIDEFLSQDNVIELNEFKIQGFDLLDSKSQASKNLDMSQGMFFEVYFDFKLNKMAQNSWKLIINKDVLNGFFDESNKYGSSYRIYISSKYEIIQSLEIQVNVVYCENGENMCKLFNSTFSLNEQDLKIMHKNKSFLVSFN</sequence>
<dbReference type="InterPro" id="IPR011042">
    <property type="entry name" value="6-blade_b-propeller_TolB-like"/>
</dbReference>
<dbReference type="Gene3D" id="2.120.10.30">
    <property type="entry name" value="TolB, C-terminal domain"/>
    <property type="match status" value="2"/>
</dbReference>
<evidence type="ECO:0000259" key="3">
    <source>
        <dbReference type="Pfam" id="PF13905"/>
    </source>
</evidence>
<dbReference type="PROSITE" id="PS51125">
    <property type="entry name" value="NHL"/>
    <property type="match status" value="1"/>
</dbReference>
<keyword evidence="1" id="KW-0677">Repeat</keyword>
<organism evidence="4 5">
    <name type="scientific">Brachionus calyciflorus</name>
    <dbReference type="NCBI Taxonomy" id="104777"/>
    <lineage>
        <taxon>Eukaryota</taxon>
        <taxon>Metazoa</taxon>
        <taxon>Spiralia</taxon>
        <taxon>Gnathifera</taxon>
        <taxon>Rotifera</taxon>
        <taxon>Eurotatoria</taxon>
        <taxon>Monogononta</taxon>
        <taxon>Pseudotrocha</taxon>
        <taxon>Ploima</taxon>
        <taxon>Brachionidae</taxon>
        <taxon>Brachionus</taxon>
    </lineage>
</organism>
<evidence type="ECO:0000313" key="5">
    <source>
        <dbReference type="Proteomes" id="UP000663879"/>
    </source>
</evidence>
<evidence type="ECO:0000313" key="4">
    <source>
        <dbReference type="EMBL" id="CAF0882823.1"/>
    </source>
</evidence>
<evidence type="ECO:0000256" key="2">
    <source>
        <dbReference type="PROSITE-ProRule" id="PRU00504"/>
    </source>
</evidence>
<gene>
    <name evidence="4" type="ORF">OXX778_LOCUS10503</name>
</gene>
<feature type="repeat" description="NHL" evidence="2">
    <location>
        <begin position="528"/>
        <end position="564"/>
    </location>
</feature>
<dbReference type="Pfam" id="PF01436">
    <property type="entry name" value="NHL"/>
    <property type="match status" value="1"/>
</dbReference>
<evidence type="ECO:0000256" key="1">
    <source>
        <dbReference type="ARBA" id="ARBA00022737"/>
    </source>
</evidence>
<dbReference type="Proteomes" id="UP000663879">
    <property type="component" value="Unassembled WGS sequence"/>
</dbReference>
<dbReference type="Pfam" id="PF13905">
    <property type="entry name" value="Thioredoxin_8"/>
    <property type="match status" value="1"/>
</dbReference>
<accession>A0A813YE08</accession>
<dbReference type="AlphaFoldDB" id="A0A813YE08"/>
<name>A0A813YE08_9BILA</name>
<dbReference type="Gene3D" id="3.40.30.10">
    <property type="entry name" value="Glutaredoxin"/>
    <property type="match status" value="1"/>
</dbReference>
<dbReference type="SUPFAM" id="SSF52833">
    <property type="entry name" value="Thioredoxin-like"/>
    <property type="match status" value="1"/>
</dbReference>
<reference evidence="4" key="1">
    <citation type="submission" date="2021-02" db="EMBL/GenBank/DDBJ databases">
        <authorList>
            <person name="Nowell W R."/>
        </authorList>
    </citation>
    <scope>NUCLEOTIDE SEQUENCE</scope>
    <source>
        <strain evidence="4">Ploen Becks lab</strain>
    </source>
</reference>
<dbReference type="PANTHER" id="PTHR46388">
    <property type="entry name" value="NHL REPEAT-CONTAINING PROTEIN 2"/>
    <property type="match status" value="1"/>
</dbReference>
<dbReference type="EMBL" id="CAJNOC010001671">
    <property type="protein sequence ID" value="CAF0882823.1"/>
    <property type="molecule type" value="Genomic_DNA"/>
</dbReference>
<dbReference type="InterPro" id="IPR036249">
    <property type="entry name" value="Thioredoxin-like_sf"/>
</dbReference>
<comment type="caution">
    <text evidence="4">The sequence shown here is derived from an EMBL/GenBank/DDBJ whole genome shotgun (WGS) entry which is preliminary data.</text>
</comment>
<dbReference type="OrthoDB" id="273823at2759"/>